<dbReference type="InterPro" id="IPR002395">
    <property type="entry name" value="Kininogen"/>
</dbReference>
<evidence type="ECO:0000256" key="3">
    <source>
        <dbReference type="HAMAP-Rule" id="MF_01074"/>
    </source>
</evidence>
<dbReference type="GO" id="GO:0051604">
    <property type="term" value="P:protein maturation"/>
    <property type="evidence" value="ECO:0007669"/>
    <property type="project" value="UniProtKB-UniRule"/>
</dbReference>
<dbReference type="Pfam" id="PF01969">
    <property type="entry name" value="Ni_insertion"/>
    <property type="match status" value="1"/>
</dbReference>
<dbReference type="InterPro" id="IPR002822">
    <property type="entry name" value="Ni_insertion"/>
</dbReference>
<dbReference type="PRINTS" id="PR00334">
    <property type="entry name" value="KININOGEN"/>
</dbReference>
<keyword evidence="1 3" id="KW-0533">Nickel</keyword>
<dbReference type="GO" id="GO:0016829">
    <property type="term" value="F:lyase activity"/>
    <property type="evidence" value="ECO:0007669"/>
    <property type="project" value="UniProtKB-UniRule"/>
</dbReference>
<evidence type="ECO:0000313" key="6">
    <source>
        <dbReference type="Proteomes" id="UP000659630"/>
    </source>
</evidence>
<accession>A0A923L0M1</accession>
<evidence type="ECO:0000256" key="2">
    <source>
        <dbReference type="ARBA" id="ARBA00023239"/>
    </source>
</evidence>
<comment type="caution">
    <text evidence="5">The sequence shown here is derived from an EMBL/GenBank/DDBJ whole genome shotgun (WGS) entry which is preliminary data.</text>
</comment>
<dbReference type="RefSeq" id="WP_186887062.1">
    <property type="nucleotide sequence ID" value="NZ_JACONZ010000001.1"/>
</dbReference>
<keyword evidence="2 3" id="KW-0456">Lyase</keyword>
<reference evidence="5" key="1">
    <citation type="submission" date="2020-08" db="EMBL/GenBank/DDBJ databases">
        <title>Genome public.</title>
        <authorList>
            <person name="Liu C."/>
            <person name="Sun Q."/>
        </authorList>
    </citation>
    <scope>NUCLEOTIDE SEQUENCE</scope>
    <source>
        <strain evidence="5">BX8</strain>
    </source>
</reference>
<evidence type="ECO:0000256" key="4">
    <source>
        <dbReference type="SAM" id="MobiDB-lite"/>
    </source>
</evidence>
<dbReference type="PANTHER" id="PTHR36566:SF1">
    <property type="entry name" value="PYRIDINIUM-3,5-BISTHIOCARBOXYLIC ACID MONONUCLEOTIDE NICKEL INSERTION PROTEIN"/>
    <property type="match status" value="1"/>
</dbReference>
<name>A0A923L0M1_9FIRM</name>
<dbReference type="PANTHER" id="PTHR36566">
    <property type="entry name" value="NICKEL INSERTION PROTEIN-RELATED"/>
    <property type="match status" value="1"/>
</dbReference>
<comment type="catalytic activity">
    <reaction evidence="3">
        <text>Ni(II)-pyridinium-3,5-bisthiocarboxylate mononucleotide = pyridinium-3,5-bisthiocarboxylate mononucleotide + Ni(2+)</text>
        <dbReference type="Rhea" id="RHEA:54784"/>
        <dbReference type="ChEBI" id="CHEBI:49786"/>
        <dbReference type="ChEBI" id="CHEBI:137372"/>
        <dbReference type="ChEBI" id="CHEBI:137373"/>
        <dbReference type="EC" id="4.99.1.12"/>
    </reaction>
</comment>
<dbReference type="EMBL" id="JACONZ010000001">
    <property type="protein sequence ID" value="MBC5580730.1"/>
    <property type="molecule type" value="Genomic_DNA"/>
</dbReference>
<dbReference type="EC" id="4.99.1.12" evidence="3"/>
<dbReference type="NCBIfam" id="TIGR00299">
    <property type="entry name" value="nickel pincer cofactor biosynthesis protein LarC"/>
    <property type="match status" value="1"/>
</dbReference>
<gene>
    <name evidence="3 5" type="primary">larC</name>
    <name evidence="5" type="ORF">H8S23_04360</name>
</gene>
<evidence type="ECO:0000256" key="1">
    <source>
        <dbReference type="ARBA" id="ARBA00022596"/>
    </source>
</evidence>
<proteinExistence type="inferred from homology"/>
<dbReference type="Gene3D" id="3.30.70.1380">
    <property type="entry name" value="Transcriptional regulatory protein pf0864 domain like"/>
    <property type="match status" value="1"/>
</dbReference>
<keyword evidence="6" id="KW-1185">Reference proteome</keyword>
<comment type="function">
    <text evidence="3">Involved in the biosynthesis of a nickel-pincer cofactor ((SCS)Ni(II) pincer complex). Binds Ni(2+), and functions in nickel delivery to pyridinium-3,5-bisthiocarboxylic acid mononucleotide (P2TMN), to form the mature cofactor. Is thus probably required for the activation of nickel-pincer cofactor-dependent enzymes.</text>
</comment>
<organism evidence="5 6">
    <name type="scientific">Anaerofilum hominis</name>
    <dbReference type="NCBI Taxonomy" id="2763016"/>
    <lineage>
        <taxon>Bacteria</taxon>
        <taxon>Bacillati</taxon>
        <taxon>Bacillota</taxon>
        <taxon>Clostridia</taxon>
        <taxon>Eubacteriales</taxon>
        <taxon>Oscillospiraceae</taxon>
        <taxon>Anaerofilum</taxon>
    </lineage>
</organism>
<feature type="compositionally biased region" description="Basic and acidic residues" evidence="4">
    <location>
        <begin position="78"/>
        <end position="150"/>
    </location>
</feature>
<dbReference type="HAMAP" id="MF_01074">
    <property type="entry name" value="LarC"/>
    <property type="match status" value="1"/>
</dbReference>
<sequence>MKTLYLECNMGAAGDMLMAALLELHPDPEDFLRRLNALGIPGVQVTAAPSVKCGIRGTHVSVTVHGQEETAAEPALELSRDHPHACRAAEGEQSGHSHDHGHDRDHSHSHDHGHDHDHSHDHSHDHDHGPEHHHDHVHDPEHAHGHDHSHPHGHHHTGVEEISRLLAALPLSEKVRRDAKAVYDLIAEAESFAHGVPVPQIHFHEVGTMDAVADIVGVCMLMEELAPDQVLASPVHVGCGEVRCAHGVLPVPAPATARILRGVPIYGGAVRGELCTPTGAALLKHFVSAFGGLPPLCISAAGYGMGQKDFEAANCLRALLGETADSGEEIVELRCNLDDMTPEALGFAQEQLFAGGALDVYTCAVGMKKNRPGILLSCMCREQQREALLRLLFRHTTTLGVREYRCARYALRRGERTLQTAYGPVRFKDAQGWDVCRSKPEYDDLARIAQQEGCSLAEAAALVRRAGEMAKAE</sequence>
<comment type="similarity">
    <text evidence="3">Belongs to the LarC family.</text>
</comment>
<evidence type="ECO:0000313" key="5">
    <source>
        <dbReference type="EMBL" id="MBC5580730.1"/>
    </source>
</evidence>
<protein>
    <recommendedName>
        <fullName evidence="3">Pyridinium-3,5-bisthiocarboxylic acid mononucleotide nickel insertion protein</fullName>
        <shortName evidence="3">P2TMN nickel insertion protein</shortName>
        <ecNumber evidence="3">4.99.1.12</ecNumber>
    </recommendedName>
    <alternativeName>
        <fullName evidence="3">Nickel-pincer cofactor biosynthesis protein LarC</fullName>
    </alternativeName>
</protein>
<dbReference type="AlphaFoldDB" id="A0A923L0M1"/>
<dbReference type="GO" id="GO:0016151">
    <property type="term" value="F:nickel cation binding"/>
    <property type="evidence" value="ECO:0007669"/>
    <property type="project" value="UniProtKB-UniRule"/>
</dbReference>
<feature type="region of interest" description="Disordered" evidence="4">
    <location>
        <begin position="73"/>
        <end position="159"/>
    </location>
</feature>
<dbReference type="Proteomes" id="UP000659630">
    <property type="component" value="Unassembled WGS sequence"/>
</dbReference>